<dbReference type="AlphaFoldDB" id="I4AH05"/>
<dbReference type="CDD" id="cd00077">
    <property type="entry name" value="HDc"/>
    <property type="match status" value="1"/>
</dbReference>
<dbReference type="InterPro" id="IPR003607">
    <property type="entry name" value="HD/PDEase_dom"/>
</dbReference>
<feature type="domain" description="HD/PDEase" evidence="1">
    <location>
        <begin position="54"/>
        <end position="179"/>
    </location>
</feature>
<name>I4AH05_BERLS</name>
<dbReference type="HOGENOM" id="CLU_026821_0_0_10"/>
<dbReference type="STRING" id="880071.Fleli_0780"/>
<dbReference type="GO" id="GO:0006203">
    <property type="term" value="P:dGTP catabolic process"/>
    <property type="evidence" value="ECO:0007669"/>
    <property type="project" value="TreeGrafter"/>
</dbReference>
<dbReference type="InterPro" id="IPR045509">
    <property type="entry name" value="HD_assoc_2"/>
</dbReference>
<dbReference type="RefSeq" id="WP_014796698.1">
    <property type="nucleotide sequence ID" value="NC_018018.1"/>
</dbReference>
<accession>I4AH05</accession>
<keyword evidence="2" id="KW-0378">Hydrolase</keyword>
<dbReference type="SMART" id="SM00471">
    <property type="entry name" value="HDc"/>
    <property type="match status" value="1"/>
</dbReference>
<dbReference type="SUPFAM" id="SSF109604">
    <property type="entry name" value="HD-domain/PDEase-like"/>
    <property type="match status" value="1"/>
</dbReference>
<dbReference type="Proteomes" id="UP000006054">
    <property type="component" value="Chromosome"/>
</dbReference>
<dbReference type="eggNOG" id="COG1078">
    <property type="taxonomic scope" value="Bacteria"/>
</dbReference>
<keyword evidence="3" id="KW-1185">Reference proteome</keyword>
<dbReference type="KEGG" id="fli:Fleli_0780"/>
<dbReference type="InterPro" id="IPR050135">
    <property type="entry name" value="dGTPase-like"/>
</dbReference>
<organism evidence="2 3">
    <name type="scientific">Bernardetia litoralis (strain ATCC 23117 / DSM 6794 / NBRC 15988 / NCIMB 1366 / Fx l1 / Sio-4)</name>
    <name type="common">Flexibacter litoralis</name>
    <dbReference type="NCBI Taxonomy" id="880071"/>
    <lineage>
        <taxon>Bacteria</taxon>
        <taxon>Pseudomonadati</taxon>
        <taxon>Bacteroidota</taxon>
        <taxon>Cytophagia</taxon>
        <taxon>Cytophagales</taxon>
        <taxon>Bernardetiaceae</taxon>
        <taxon>Bernardetia</taxon>
    </lineage>
</organism>
<evidence type="ECO:0000313" key="3">
    <source>
        <dbReference type="Proteomes" id="UP000006054"/>
    </source>
</evidence>
<dbReference type="PANTHER" id="PTHR11373:SF4">
    <property type="entry name" value="DEOXYNUCLEOSIDE TRIPHOSPHATE TRIPHOSPHOHYDROLASE SAMHD1"/>
    <property type="match status" value="1"/>
</dbReference>
<dbReference type="InterPro" id="IPR006674">
    <property type="entry name" value="HD_domain"/>
</dbReference>
<evidence type="ECO:0000313" key="2">
    <source>
        <dbReference type="EMBL" id="AFM03240.1"/>
    </source>
</evidence>
<dbReference type="PANTHER" id="PTHR11373">
    <property type="entry name" value="DEOXYNUCLEOSIDE TRIPHOSPHATE TRIPHOSPHOHYDROLASE"/>
    <property type="match status" value="1"/>
</dbReference>
<dbReference type="EMBL" id="CP003345">
    <property type="protein sequence ID" value="AFM03240.1"/>
    <property type="molecule type" value="Genomic_DNA"/>
</dbReference>
<reference evidence="3" key="1">
    <citation type="submission" date="2012-06" db="EMBL/GenBank/DDBJ databases">
        <title>The complete genome of Flexibacter litoralis DSM 6794.</title>
        <authorList>
            <person name="Lucas S."/>
            <person name="Copeland A."/>
            <person name="Lapidus A."/>
            <person name="Glavina del Rio T."/>
            <person name="Dalin E."/>
            <person name="Tice H."/>
            <person name="Bruce D."/>
            <person name="Goodwin L."/>
            <person name="Pitluck S."/>
            <person name="Peters L."/>
            <person name="Ovchinnikova G."/>
            <person name="Lu M."/>
            <person name="Kyrpides N."/>
            <person name="Mavromatis K."/>
            <person name="Ivanova N."/>
            <person name="Brettin T."/>
            <person name="Detter J.C."/>
            <person name="Han C."/>
            <person name="Larimer F."/>
            <person name="Land M."/>
            <person name="Hauser L."/>
            <person name="Markowitz V."/>
            <person name="Cheng J.-F."/>
            <person name="Hugenholtz P."/>
            <person name="Woyke T."/>
            <person name="Wu D."/>
            <person name="Spring S."/>
            <person name="Lang E."/>
            <person name="Kopitz M."/>
            <person name="Brambilla E."/>
            <person name="Klenk H.-P."/>
            <person name="Eisen J.A."/>
        </authorList>
    </citation>
    <scope>NUCLEOTIDE SEQUENCE [LARGE SCALE GENOMIC DNA]</scope>
    <source>
        <strain evidence="3">ATCC 23117 / DSM 6794 / NBRC 15988 / NCIMB 1366 / Sio-4</strain>
    </source>
</reference>
<evidence type="ECO:0000259" key="1">
    <source>
        <dbReference type="SMART" id="SM00471"/>
    </source>
</evidence>
<dbReference type="Pfam" id="PF19276">
    <property type="entry name" value="HD_assoc_2"/>
    <property type="match status" value="1"/>
</dbReference>
<dbReference type="PATRIC" id="fig|880071.3.peg.753"/>
<dbReference type="Pfam" id="PF01966">
    <property type="entry name" value="HD"/>
    <property type="match status" value="1"/>
</dbReference>
<sequence>MKDYPQQRKIINDPVHGFIRIPTKLILKLINHPYFQRLRRIKQLGLTEFVYPGALHTRFHHAIGAMNLMRMALDTLRLKKHKISHKEYESALIAILLHDIGHGAFSHALECTILKDCHHEELSVLLMEKLDDEFKGKLKTAIKIFKGEYHRPFFHQLVSGQIDVDRMDYLQRDCFFTGVSEGTIGGERIIRMLNLSDDKLVVEEKGIYSIEHFLNARRMMYWQVYLHKTTVSTEQMLIQTIRRARFLVQNGTKLFSTPALSFFLENEITLSQFEDNDKVLDYFVQLDDYDIWASIKVWTKCEDKILSSLSNMLVNRRLFKTQLTTEELDSDFRTEIKEKVKKQFKINDDELSFLVCEGQITNSAYALGTGEEIYILKKNGKVTNIANASDIPYLESLTQAVTKNYFCYPKVK</sequence>
<proteinExistence type="predicted"/>
<dbReference type="Gene3D" id="1.10.3210.10">
    <property type="entry name" value="Hypothetical protein af1432"/>
    <property type="match status" value="1"/>
</dbReference>
<dbReference type="GO" id="GO:0008832">
    <property type="term" value="F:dGTPase activity"/>
    <property type="evidence" value="ECO:0007669"/>
    <property type="project" value="TreeGrafter"/>
</dbReference>
<dbReference type="OrthoDB" id="9803619at2"/>
<gene>
    <name evidence="2" type="ordered locus">Fleli_0780</name>
</gene>
<protein>
    <submittedName>
        <fullName evidence="2">HD superfamily phosphohydrolase</fullName>
    </submittedName>
</protein>